<dbReference type="GO" id="GO:0016020">
    <property type="term" value="C:membrane"/>
    <property type="evidence" value="ECO:0007669"/>
    <property type="project" value="UniProtKB-SubCell"/>
</dbReference>
<evidence type="ECO:0000313" key="11">
    <source>
        <dbReference type="Proteomes" id="UP000654370"/>
    </source>
</evidence>
<dbReference type="GO" id="GO:0005351">
    <property type="term" value="F:carbohydrate:proton symporter activity"/>
    <property type="evidence" value="ECO:0007669"/>
    <property type="project" value="TreeGrafter"/>
</dbReference>
<feature type="transmembrane region" description="Helical" evidence="8">
    <location>
        <begin position="133"/>
        <end position="150"/>
    </location>
</feature>
<feature type="transmembrane region" description="Helical" evidence="8">
    <location>
        <begin position="391"/>
        <end position="414"/>
    </location>
</feature>
<name>A0A8H7PGL3_MORIS</name>
<keyword evidence="5 8" id="KW-1133">Transmembrane helix</keyword>
<dbReference type="InterPro" id="IPR020846">
    <property type="entry name" value="MFS_dom"/>
</dbReference>
<keyword evidence="4 8" id="KW-0812">Transmembrane</keyword>
<feature type="transmembrane region" description="Helical" evidence="8">
    <location>
        <begin position="197"/>
        <end position="216"/>
    </location>
</feature>
<comment type="similarity">
    <text evidence="2 7">Belongs to the major facilitator superfamily. Sugar transporter (TC 2.A.1.1) family.</text>
</comment>
<feature type="transmembrane region" description="Helical" evidence="8">
    <location>
        <begin position="457"/>
        <end position="475"/>
    </location>
</feature>
<protein>
    <recommendedName>
        <fullName evidence="9">Major facilitator superfamily (MFS) profile domain-containing protein</fullName>
    </recommendedName>
</protein>
<evidence type="ECO:0000256" key="6">
    <source>
        <dbReference type="ARBA" id="ARBA00023136"/>
    </source>
</evidence>
<feature type="transmembrane region" description="Helical" evidence="8">
    <location>
        <begin position="162"/>
        <end position="185"/>
    </location>
</feature>
<dbReference type="Proteomes" id="UP000654370">
    <property type="component" value="Unassembled WGS sequence"/>
</dbReference>
<feature type="transmembrane region" description="Helical" evidence="8">
    <location>
        <begin position="315"/>
        <end position="340"/>
    </location>
</feature>
<dbReference type="InterPro" id="IPR005829">
    <property type="entry name" value="Sugar_transporter_CS"/>
</dbReference>
<comment type="caution">
    <text evidence="10">The sequence shown here is derived from an EMBL/GenBank/DDBJ whole genome shotgun (WGS) entry which is preliminary data.</text>
</comment>
<dbReference type="OrthoDB" id="4142200at2759"/>
<organism evidence="10 11">
    <name type="scientific">Mortierella isabellina</name>
    <name type="common">Filamentous fungus</name>
    <name type="synonym">Umbelopsis isabellina</name>
    <dbReference type="NCBI Taxonomy" id="91625"/>
    <lineage>
        <taxon>Eukaryota</taxon>
        <taxon>Fungi</taxon>
        <taxon>Fungi incertae sedis</taxon>
        <taxon>Mucoromycota</taxon>
        <taxon>Mucoromycotina</taxon>
        <taxon>Umbelopsidomycetes</taxon>
        <taxon>Umbelopsidales</taxon>
        <taxon>Umbelopsidaceae</taxon>
        <taxon>Umbelopsis</taxon>
    </lineage>
</organism>
<dbReference type="FunFam" id="1.20.1250.20:FF:000134">
    <property type="entry name" value="MFS sugar transporter protein"/>
    <property type="match status" value="1"/>
</dbReference>
<gene>
    <name evidence="10" type="ORF">INT43_005015</name>
</gene>
<evidence type="ECO:0000256" key="5">
    <source>
        <dbReference type="ARBA" id="ARBA00022989"/>
    </source>
</evidence>
<feature type="transmembrane region" description="Helical" evidence="8">
    <location>
        <begin position="282"/>
        <end position="303"/>
    </location>
</feature>
<keyword evidence="6 8" id="KW-0472">Membrane</keyword>
<sequence>MTESIETLKPTEVILNSVKNKGMRKSVYIAATMAAVGGFVCGYDTGAVSGILVMPTFQASFPEFEDETQFVYLEGLLVAFMLMTAALGAFLSGPICDKIGRKRSIILGSYIFALGILFEIIGFKFGLLLTGRLVAGFGNGLMTNAVPLYHSEIAPPDIRGRLVSLFTLMSTFGQVVGYFVTFGTSYVDNAWGWRGPWLIQLVVCVILGTSVFFLPYSPRWLIDQGREGEGLAVICELQEAPADDPGVKAEYNEIKAELDLEKSMGKRTYTELFSKANRKRTYIAFFIAIATSFTGIDAILYYGPSIFMDAGLNDVSSSIAATGATGIVSLIASFVSLLIIDKLGRKFLFILGSVVMGISMFITGAMFQVYAYIDADSGSVVMTNIYARNAIMAFIFIFMAAFSLTWGVASYVYPAEIFNMRCRAKGLGLTYGLNWAFSILITYVMPLFMATTLSGSYFFFGACCAVMTVVIFFIPETRNRTLESMEEIFHE</sequence>
<dbReference type="InterPro" id="IPR005828">
    <property type="entry name" value="MFS_sugar_transport-like"/>
</dbReference>
<proteinExistence type="inferred from homology"/>
<evidence type="ECO:0000313" key="10">
    <source>
        <dbReference type="EMBL" id="KAG2173597.1"/>
    </source>
</evidence>
<reference evidence="10" key="1">
    <citation type="submission" date="2020-12" db="EMBL/GenBank/DDBJ databases">
        <title>Metabolic potential, ecology and presence of endohyphal bacteria is reflected in genomic diversity of Mucoromycotina.</title>
        <authorList>
            <person name="Muszewska A."/>
            <person name="Okrasinska A."/>
            <person name="Steczkiewicz K."/>
            <person name="Drgas O."/>
            <person name="Orlowska M."/>
            <person name="Perlinska-Lenart U."/>
            <person name="Aleksandrzak-Piekarczyk T."/>
            <person name="Szatraj K."/>
            <person name="Zielenkiewicz U."/>
            <person name="Pilsyk S."/>
            <person name="Malc E."/>
            <person name="Mieczkowski P."/>
            <person name="Kruszewska J.S."/>
            <person name="Biernat P."/>
            <person name="Pawlowska J."/>
        </authorList>
    </citation>
    <scope>NUCLEOTIDE SEQUENCE</scope>
    <source>
        <strain evidence="10">WA0000067209</strain>
    </source>
</reference>
<accession>A0A8H7PGL3</accession>
<feature type="transmembrane region" description="Helical" evidence="8">
    <location>
        <begin position="105"/>
        <end position="127"/>
    </location>
</feature>
<feature type="transmembrane region" description="Helical" evidence="8">
    <location>
        <begin position="27"/>
        <end position="52"/>
    </location>
</feature>
<dbReference type="NCBIfam" id="TIGR00879">
    <property type="entry name" value="SP"/>
    <property type="match status" value="1"/>
</dbReference>
<dbReference type="Pfam" id="PF00083">
    <property type="entry name" value="Sugar_tr"/>
    <property type="match status" value="1"/>
</dbReference>
<feature type="transmembrane region" description="Helical" evidence="8">
    <location>
        <begin position="72"/>
        <end position="93"/>
    </location>
</feature>
<evidence type="ECO:0000256" key="1">
    <source>
        <dbReference type="ARBA" id="ARBA00004141"/>
    </source>
</evidence>
<evidence type="ECO:0000256" key="8">
    <source>
        <dbReference type="SAM" id="Phobius"/>
    </source>
</evidence>
<dbReference type="AlphaFoldDB" id="A0A8H7PGL3"/>
<keyword evidence="3 7" id="KW-0813">Transport</keyword>
<dbReference type="PRINTS" id="PR00171">
    <property type="entry name" value="SUGRTRNSPORT"/>
</dbReference>
<evidence type="ECO:0000256" key="3">
    <source>
        <dbReference type="ARBA" id="ARBA00022448"/>
    </source>
</evidence>
<feature type="transmembrane region" description="Helical" evidence="8">
    <location>
        <begin position="347"/>
        <end position="371"/>
    </location>
</feature>
<keyword evidence="11" id="KW-1185">Reference proteome</keyword>
<dbReference type="PANTHER" id="PTHR48022:SF2">
    <property type="entry name" value="PLASTIDIC GLUCOSE TRANSPORTER 4"/>
    <property type="match status" value="1"/>
</dbReference>
<dbReference type="SUPFAM" id="SSF103473">
    <property type="entry name" value="MFS general substrate transporter"/>
    <property type="match status" value="1"/>
</dbReference>
<dbReference type="PROSITE" id="PS00217">
    <property type="entry name" value="SUGAR_TRANSPORT_2"/>
    <property type="match status" value="1"/>
</dbReference>
<dbReference type="Gene3D" id="1.20.1250.20">
    <property type="entry name" value="MFS general substrate transporter like domains"/>
    <property type="match status" value="1"/>
</dbReference>
<dbReference type="EMBL" id="JAEPQZ010000014">
    <property type="protein sequence ID" value="KAG2173597.1"/>
    <property type="molecule type" value="Genomic_DNA"/>
</dbReference>
<dbReference type="PROSITE" id="PS50850">
    <property type="entry name" value="MFS"/>
    <property type="match status" value="1"/>
</dbReference>
<evidence type="ECO:0000256" key="7">
    <source>
        <dbReference type="RuleBase" id="RU003346"/>
    </source>
</evidence>
<dbReference type="InterPro" id="IPR003663">
    <property type="entry name" value="Sugar/inositol_transpt"/>
</dbReference>
<dbReference type="PANTHER" id="PTHR48022">
    <property type="entry name" value="PLASTIDIC GLUCOSE TRANSPORTER 4"/>
    <property type="match status" value="1"/>
</dbReference>
<evidence type="ECO:0000259" key="9">
    <source>
        <dbReference type="PROSITE" id="PS50850"/>
    </source>
</evidence>
<feature type="domain" description="Major facilitator superfamily (MFS) profile" evidence="9">
    <location>
        <begin position="30"/>
        <end position="479"/>
    </location>
</feature>
<dbReference type="InterPro" id="IPR036259">
    <property type="entry name" value="MFS_trans_sf"/>
</dbReference>
<evidence type="ECO:0000256" key="2">
    <source>
        <dbReference type="ARBA" id="ARBA00010992"/>
    </source>
</evidence>
<dbReference type="PROSITE" id="PS00216">
    <property type="entry name" value="SUGAR_TRANSPORT_1"/>
    <property type="match status" value="1"/>
</dbReference>
<feature type="transmembrane region" description="Helical" evidence="8">
    <location>
        <begin position="426"/>
        <end position="445"/>
    </location>
</feature>
<evidence type="ECO:0000256" key="4">
    <source>
        <dbReference type="ARBA" id="ARBA00022692"/>
    </source>
</evidence>
<dbReference type="InterPro" id="IPR050360">
    <property type="entry name" value="MFS_Sugar_Transporters"/>
</dbReference>
<comment type="subcellular location">
    <subcellularLocation>
        <location evidence="1">Membrane</location>
        <topology evidence="1">Multi-pass membrane protein</topology>
    </subcellularLocation>
</comment>